<evidence type="ECO:0000256" key="1">
    <source>
        <dbReference type="SAM" id="MobiDB-lite"/>
    </source>
</evidence>
<proteinExistence type="predicted"/>
<accession>A0ABV8DJG8</accession>
<comment type="caution">
    <text evidence="2">The sequence shown here is derived from an EMBL/GenBank/DDBJ whole genome shotgun (WGS) entry which is preliminary data.</text>
</comment>
<gene>
    <name evidence="2" type="ORF">ACFOW3_28200</name>
</gene>
<reference evidence="3" key="1">
    <citation type="journal article" date="2019" name="Int. J. Syst. Evol. Microbiol.">
        <title>The Global Catalogue of Microorganisms (GCM) 10K type strain sequencing project: providing services to taxonomists for standard genome sequencing and annotation.</title>
        <authorList>
            <consortium name="The Broad Institute Genomics Platform"/>
            <consortium name="The Broad Institute Genome Sequencing Center for Infectious Disease"/>
            <person name="Wu L."/>
            <person name="Ma J."/>
        </authorList>
    </citation>
    <scope>NUCLEOTIDE SEQUENCE [LARGE SCALE GENOMIC DNA]</scope>
    <source>
        <strain evidence="3">CCUG 2113</strain>
    </source>
</reference>
<dbReference type="RefSeq" id="WP_055400042.1">
    <property type="nucleotide sequence ID" value="NZ_JAMXAX010000022.1"/>
</dbReference>
<name>A0ABV8DJG8_9BURK</name>
<protein>
    <submittedName>
        <fullName evidence="2">Uncharacterized protein</fullName>
    </submittedName>
</protein>
<feature type="region of interest" description="Disordered" evidence="1">
    <location>
        <begin position="294"/>
        <end position="322"/>
    </location>
</feature>
<evidence type="ECO:0000313" key="3">
    <source>
        <dbReference type="Proteomes" id="UP001595693"/>
    </source>
</evidence>
<sequence length="322" mass="35915">MAGANANFRFVNAMLNIGYLTGAIVITEERDRFYVRQTGNEQLDIPVFLPNLGYRMPPRNSIKTVVVHCYSHITDSGTSVKPVVVSVSDPSVLTMPPMSNFLLGFRNKISSEKLEHLMGEIKLPYHRDGSIKKEFLDLLKEENSQDEAISAIIEMYEMTRGSNRTGALDNNGNRVMIAGFVDRRSYVPPNEYQEHGHGRVDIRQHEERDKSLPIRLVGSQVRPQLERVKHPGVAIKVAGRLRRKIVPAPDGQGIISDVVYIETDLLQRANQGQDILSVPGWITTYRDEMLRRREAVAKQSPDTAPIEGGPTGGSDEALDNAG</sequence>
<dbReference type="Proteomes" id="UP001595693">
    <property type="component" value="Unassembled WGS sequence"/>
</dbReference>
<organism evidence="2 3">
    <name type="scientific">Acidovorax facilis</name>
    <dbReference type="NCBI Taxonomy" id="12917"/>
    <lineage>
        <taxon>Bacteria</taxon>
        <taxon>Pseudomonadati</taxon>
        <taxon>Pseudomonadota</taxon>
        <taxon>Betaproteobacteria</taxon>
        <taxon>Burkholderiales</taxon>
        <taxon>Comamonadaceae</taxon>
        <taxon>Acidovorax</taxon>
    </lineage>
</organism>
<dbReference type="EMBL" id="JBHSAJ010000182">
    <property type="protein sequence ID" value="MFC3938507.1"/>
    <property type="molecule type" value="Genomic_DNA"/>
</dbReference>
<keyword evidence="3" id="KW-1185">Reference proteome</keyword>
<evidence type="ECO:0000313" key="2">
    <source>
        <dbReference type="EMBL" id="MFC3938507.1"/>
    </source>
</evidence>